<dbReference type="InterPro" id="IPR011990">
    <property type="entry name" value="TPR-like_helical_dom_sf"/>
</dbReference>
<dbReference type="PANTHER" id="PTHR45586:SF1">
    <property type="entry name" value="LIPOPOLYSACCHARIDE ASSEMBLY PROTEIN B"/>
    <property type="match status" value="1"/>
</dbReference>
<dbReference type="AlphaFoldDB" id="A0A4R2PUN5"/>
<dbReference type="RefSeq" id="WP_132707537.1">
    <property type="nucleotide sequence ID" value="NZ_JACIGF010000002.1"/>
</dbReference>
<dbReference type="PROSITE" id="PS50005">
    <property type="entry name" value="TPR"/>
    <property type="match status" value="4"/>
</dbReference>
<keyword evidence="5" id="KW-1185">Reference proteome</keyword>
<proteinExistence type="predicted"/>
<keyword evidence="1" id="KW-0677">Repeat</keyword>
<dbReference type="PANTHER" id="PTHR45586">
    <property type="entry name" value="TPR REPEAT-CONTAINING PROTEIN PA4667"/>
    <property type="match status" value="1"/>
</dbReference>
<evidence type="ECO:0000256" key="1">
    <source>
        <dbReference type="ARBA" id="ARBA00022737"/>
    </source>
</evidence>
<dbReference type="InterPro" id="IPR051012">
    <property type="entry name" value="CellSynth/LPSAsmb/PSIAsmb"/>
</dbReference>
<sequence>MARLPTPDADAQTLLAQAREAEVQGRTSEAIRRLRKLVEARPQHAEAHYRLGRLLTRKNRWADALLPLRKAVGTAPRTGRYWLALADAYRMLGQDKPLAKLAETAAVAGLDADTVRALAQRAEAARTAGDPKPVVDELGEKFQGQDWVGLRQLAEKAVGDFPHLARPWYYLGLACLAQKQLDRAETAFVHALDTAPEGIEGLKVSLAIVYRNQGRIDEAMATLAEVLQSGRAQPPVVCDAATMLGNIHVAAGRLYEAAQAFRRAATANPHSAHHWRKLGQVLLAQGHGTDAVQALRLAAGRAPEVPGIWLELGNGLFEAGLLDQATDAYATAARLAPDDDAIRDRLELAAALTGRTI</sequence>
<feature type="repeat" description="TPR" evidence="3">
    <location>
        <begin position="306"/>
        <end position="339"/>
    </location>
</feature>
<dbReference type="InParanoid" id="A0A4R2PUN5"/>
<dbReference type="InterPro" id="IPR019734">
    <property type="entry name" value="TPR_rpt"/>
</dbReference>
<dbReference type="Pfam" id="PF13432">
    <property type="entry name" value="TPR_16"/>
    <property type="match status" value="3"/>
</dbReference>
<feature type="repeat" description="TPR" evidence="3">
    <location>
        <begin position="165"/>
        <end position="198"/>
    </location>
</feature>
<dbReference type="OrthoDB" id="465636at2"/>
<comment type="caution">
    <text evidence="4">The sequence shown here is derived from an EMBL/GenBank/DDBJ whole genome shotgun (WGS) entry which is preliminary data.</text>
</comment>
<feature type="repeat" description="TPR" evidence="3">
    <location>
        <begin position="45"/>
        <end position="78"/>
    </location>
</feature>
<dbReference type="Gene3D" id="1.25.40.10">
    <property type="entry name" value="Tetratricopeptide repeat domain"/>
    <property type="match status" value="3"/>
</dbReference>
<dbReference type="EMBL" id="SLXO01000002">
    <property type="protein sequence ID" value="TCP37881.1"/>
    <property type="molecule type" value="Genomic_DNA"/>
</dbReference>
<evidence type="ECO:0000313" key="4">
    <source>
        <dbReference type="EMBL" id="TCP37881.1"/>
    </source>
</evidence>
<dbReference type="Proteomes" id="UP000295399">
    <property type="component" value="Unassembled WGS sequence"/>
</dbReference>
<dbReference type="SMART" id="SM00028">
    <property type="entry name" value="TPR"/>
    <property type="match status" value="7"/>
</dbReference>
<organism evidence="4 5">
    <name type="scientific">Rhodothalassium salexigens DSM 2132</name>
    <dbReference type="NCBI Taxonomy" id="1188247"/>
    <lineage>
        <taxon>Bacteria</taxon>
        <taxon>Pseudomonadati</taxon>
        <taxon>Pseudomonadota</taxon>
        <taxon>Alphaproteobacteria</taxon>
        <taxon>Rhodothalassiales</taxon>
        <taxon>Rhodothalassiaceae</taxon>
        <taxon>Rhodothalassium</taxon>
    </lineage>
</organism>
<evidence type="ECO:0000256" key="3">
    <source>
        <dbReference type="PROSITE-ProRule" id="PRU00339"/>
    </source>
</evidence>
<keyword evidence="2 3" id="KW-0802">TPR repeat</keyword>
<reference evidence="4 5" key="1">
    <citation type="submission" date="2019-03" db="EMBL/GenBank/DDBJ databases">
        <title>Genomic Encyclopedia of Type Strains, Phase IV (KMG-IV): sequencing the most valuable type-strain genomes for metagenomic binning, comparative biology and taxonomic classification.</title>
        <authorList>
            <person name="Goeker M."/>
        </authorList>
    </citation>
    <scope>NUCLEOTIDE SEQUENCE [LARGE SCALE GENOMIC DNA]</scope>
    <source>
        <strain evidence="4 5">DSM 2132</strain>
    </source>
</reference>
<dbReference type="Pfam" id="PF13174">
    <property type="entry name" value="TPR_6"/>
    <property type="match status" value="1"/>
</dbReference>
<name>A0A4R2PUN5_RHOSA</name>
<evidence type="ECO:0000313" key="5">
    <source>
        <dbReference type="Proteomes" id="UP000295399"/>
    </source>
</evidence>
<protein>
    <submittedName>
        <fullName evidence="4">Tetratricopeptide repeat protein</fullName>
    </submittedName>
</protein>
<evidence type="ECO:0000256" key="2">
    <source>
        <dbReference type="ARBA" id="ARBA00022803"/>
    </source>
</evidence>
<feature type="repeat" description="TPR" evidence="3">
    <location>
        <begin position="238"/>
        <end position="271"/>
    </location>
</feature>
<gene>
    <name evidence="4" type="ORF">EV659_102289</name>
</gene>
<dbReference type="SUPFAM" id="SSF48452">
    <property type="entry name" value="TPR-like"/>
    <property type="match status" value="2"/>
</dbReference>
<accession>A0A4R2PUN5</accession>